<dbReference type="Proteomes" id="UP000198788">
    <property type="component" value="Unassembled WGS sequence"/>
</dbReference>
<sequence>MTEAPTNAAARELIAFRIGEQEFCVDIMSVREIRGWTPATPLPRAPGYMKGVINLRGAVLPIIDLGARFGLRTSEPTARHVIMVAHIGGRMVGLLVDAVSDIIQLDDGAVQPTPDVASEEVRAFVKGIFALEGRMVSLVDLGLILPPAEAEAA</sequence>
<dbReference type="Gene3D" id="2.40.50.180">
    <property type="entry name" value="CheA-289, Domain 4"/>
    <property type="match status" value="1"/>
</dbReference>
<gene>
    <name evidence="2" type="ORF">SAMN05192570_3086</name>
</gene>
<dbReference type="GO" id="GO:0005829">
    <property type="term" value="C:cytosol"/>
    <property type="evidence" value="ECO:0007669"/>
    <property type="project" value="TreeGrafter"/>
</dbReference>
<proteinExistence type="predicted"/>
<dbReference type="RefSeq" id="WP_092312904.1">
    <property type="nucleotide sequence ID" value="NZ_FOZV01000009.1"/>
</dbReference>
<dbReference type="CDD" id="cd00732">
    <property type="entry name" value="CheW"/>
    <property type="match status" value="1"/>
</dbReference>
<dbReference type="SMART" id="SM00260">
    <property type="entry name" value="CheW"/>
    <property type="match status" value="1"/>
</dbReference>
<evidence type="ECO:0000313" key="2">
    <source>
        <dbReference type="EMBL" id="SFS86425.1"/>
    </source>
</evidence>
<dbReference type="GO" id="GO:0007165">
    <property type="term" value="P:signal transduction"/>
    <property type="evidence" value="ECO:0007669"/>
    <property type="project" value="InterPro"/>
</dbReference>
<dbReference type="PANTHER" id="PTHR22617:SF23">
    <property type="entry name" value="CHEMOTAXIS PROTEIN CHEW"/>
    <property type="match status" value="1"/>
</dbReference>
<dbReference type="GO" id="GO:0006935">
    <property type="term" value="P:chemotaxis"/>
    <property type="evidence" value="ECO:0007669"/>
    <property type="project" value="InterPro"/>
</dbReference>
<dbReference type="EMBL" id="FOZV01000009">
    <property type="protein sequence ID" value="SFS86425.1"/>
    <property type="molecule type" value="Genomic_DNA"/>
</dbReference>
<dbReference type="STRING" id="871741.SAMN05192570_3086"/>
<evidence type="ECO:0000259" key="1">
    <source>
        <dbReference type="PROSITE" id="PS50851"/>
    </source>
</evidence>
<protein>
    <submittedName>
        <fullName evidence="2">Purine-binding chemotaxis protein CheW</fullName>
    </submittedName>
</protein>
<evidence type="ECO:0000313" key="3">
    <source>
        <dbReference type="Proteomes" id="UP000198788"/>
    </source>
</evidence>
<dbReference type="Gene3D" id="2.30.30.40">
    <property type="entry name" value="SH3 Domains"/>
    <property type="match status" value="1"/>
</dbReference>
<dbReference type="OrthoDB" id="9794382at2"/>
<accession>A0A1I6TB51</accession>
<dbReference type="InterPro" id="IPR002545">
    <property type="entry name" value="CheW-lke_dom"/>
</dbReference>
<dbReference type="Pfam" id="PF01584">
    <property type="entry name" value="CheW"/>
    <property type="match status" value="1"/>
</dbReference>
<dbReference type="AlphaFoldDB" id="A0A1I6TB51"/>
<organism evidence="2 3">
    <name type="scientific">Brevundimonas viscosa</name>
    <dbReference type="NCBI Taxonomy" id="871741"/>
    <lineage>
        <taxon>Bacteria</taxon>
        <taxon>Pseudomonadati</taxon>
        <taxon>Pseudomonadota</taxon>
        <taxon>Alphaproteobacteria</taxon>
        <taxon>Caulobacterales</taxon>
        <taxon>Caulobacteraceae</taxon>
        <taxon>Brevundimonas</taxon>
    </lineage>
</organism>
<keyword evidence="3" id="KW-1185">Reference proteome</keyword>
<dbReference type="InterPro" id="IPR039315">
    <property type="entry name" value="CheW"/>
</dbReference>
<name>A0A1I6TB51_9CAUL</name>
<reference evidence="3" key="1">
    <citation type="submission" date="2016-10" db="EMBL/GenBank/DDBJ databases">
        <authorList>
            <person name="Varghese N."/>
            <person name="Submissions S."/>
        </authorList>
    </citation>
    <scope>NUCLEOTIDE SEQUENCE [LARGE SCALE GENOMIC DNA]</scope>
    <source>
        <strain evidence="3">CGMCC 1.10683</strain>
    </source>
</reference>
<dbReference type="SUPFAM" id="SSF50341">
    <property type="entry name" value="CheW-like"/>
    <property type="match status" value="1"/>
</dbReference>
<dbReference type="PANTHER" id="PTHR22617">
    <property type="entry name" value="CHEMOTAXIS SENSOR HISTIDINE KINASE-RELATED"/>
    <property type="match status" value="1"/>
</dbReference>
<dbReference type="PROSITE" id="PS50851">
    <property type="entry name" value="CHEW"/>
    <property type="match status" value="1"/>
</dbReference>
<dbReference type="InterPro" id="IPR036061">
    <property type="entry name" value="CheW-like_dom_sf"/>
</dbReference>
<feature type="domain" description="CheW-like" evidence="1">
    <location>
        <begin position="10"/>
        <end position="150"/>
    </location>
</feature>